<proteinExistence type="predicted"/>
<name>U2DIR8_9BACE</name>
<dbReference type="HOGENOM" id="CLU_2822206_0_0_10"/>
<protein>
    <submittedName>
        <fullName evidence="1">Uncharacterized protein</fullName>
    </submittedName>
</protein>
<sequence length="66" mass="7762">MRRCFAEEKVRKRKAAFGKKRKDLCRLGCNKCQIPLSLLPNWFRAEFFLYPDEKGIGCKSRTVPLL</sequence>
<accession>U2DIR8</accession>
<reference evidence="1 2" key="1">
    <citation type="submission" date="2013-08" db="EMBL/GenBank/DDBJ databases">
        <authorList>
            <person name="Weinstock G."/>
            <person name="Sodergren E."/>
            <person name="Wylie T."/>
            <person name="Fulton L."/>
            <person name="Fulton R."/>
            <person name="Fronick C."/>
            <person name="O'Laughlin M."/>
            <person name="Godfrey J."/>
            <person name="Miner T."/>
            <person name="Herter B."/>
            <person name="Appelbaum E."/>
            <person name="Cordes M."/>
            <person name="Lek S."/>
            <person name="Wollam A."/>
            <person name="Pepin K.H."/>
            <person name="Palsikar V.B."/>
            <person name="Mitreva M."/>
            <person name="Wilson R.K."/>
        </authorList>
    </citation>
    <scope>NUCLEOTIDE SEQUENCE [LARGE SCALE GENOMIC DNA]</scope>
    <source>
        <strain evidence="1 2">F0041</strain>
    </source>
</reference>
<dbReference type="Proteomes" id="UP000016496">
    <property type="component" value="Unassembled WGS sequence"/>
</dbReference>
<gene>
    <name evidence="1" type="ORF">HMPREF1981_03248</name>
</gene>
<comment type="caution">
    <text evidence="1">The sequence shown here is derived from an EMBL/GenBank/DDBJ whole genome shotgun (WGS) entry which is preliminary data.</text>
</comment>
<dbReference type="AlphaFoldDB" id="U2DIR8"/>
<evidence type="ECO:0000313" key="2">
    <source>
        <dbReference type="Proteomes" id="UP000016496"/>
    </source>
</evidence>
<organism evidence="1 2">
    <name type="scientific">Bacteroides pyogenes F0041</name>
    <dbReference type="NCBI Taxonomy" id="1321819"/>
    <lineage>
        <taxon>Bacteria</taxon>
        <taxon>Pseudomonadati</taxon>
        <taxon>Bacteroidota</taxon>
        <taxon>Bacteroidia</taxon>
        <taxon>Bacteroidales</taxon>
        <taxon>Bacteroidaceae</taxon>
        <taxon>Bacteroides</taxon>
    </lineage>
</organism>
<evidence type="ECO:0000313" key="1">
    <source>
        <dbReference type="EMBL" id="ERI81387.1"/>
    </source>
</evidence>
<dbReference type="EMBL" id="AWSV01000163">
    <property type="protein sequence ID" value="ERI81387.1"/>
    <property type="molecule type" value="Genomic_DNA"/>
</dbReference>